<dbReference type="InterPro" id="IPR020846">
    <property type="entry name" value="MFS_dom"/>
</dbReference>
<dbReference type="Gene3D" id="1.20.1250.20">
    <property type="entry name" value="MFS general substrate transporter like domains"/>
    <property type="match status" value="1"/>
</dbReference>
<proteinExistence type="predicted"/>
<dbReference type="RefSeq" id="XP_038748066.1">
    <property type="nucleotide sequence ID" value="XM_038886816.1"/>
</dbReference>
<feature type="domain" description="Major facilitator superfamily (MFS) profile" evidence="8">
    <location>
        <begin position="159"/>
        <end position="646"/>
    </location>
</feature>
<dbReference type="Proteomes" id="UP000781932">
    <property type="component" value="Unassembled WGS sequence"/>
</dbReference>
<dbReference type="PRINTS" id="PR01035">
    <property type="entry name" value="TCRTETA"/>
</dbReference>
<evidence type="ECO:0000256" key="4">
    <source>
        <dbReference type="ARBA" id="ARBA00022989"/>
    </source>
</evidence>
<feature type="transmembrane region" description="Helical" evidence="7">
    <location>
        <begin position="439"/>
        <end position="462"/>
    </location>
</feature>
<dbReference type="PANTHER" id="PTHR23504:SF8">
    <property type="entry name" value="TRANSPORTER, PUTATIVE (AFU_ORTHOLOGUE AFUA_1G03730)-RELATED"/>
    <property type="match status" value="1"/>
</dbReference>
<dbReference type="EMBL" id="JAATWM020000010">
    <property type="protein sequence ID" value="KAF9878605.1"/>
    <property type="molecule type" value="Genomic_DNA"/>
</dbReference>
<dbReference type="GeneID" id="62159890"/>
<dbReference type="SUPFAM" id="SSF103473">
    <property type="entry name" value="MFS general substrate transporter"/>
    <property type="match status" value="1"/>
</dbReference>
<keyword evidence="3 7" id="KW-0812">Transmembrane</keyword>
<keyword evidence="5 7" id="KW-0472">Membrane</keyword>
<name>A0A9P6IGU9_9PEZI</name>
<feature type="transmembrane region" description="Helical" evidence="7">
    <location>
        <begin position="553"/>
        <end position="576"/>
    </location>
</feature>
<protein>
    <submittedName>
        <fullName evidence="9">Major facilitator superfamily transporter</fullName>
    </submittedName>
</protein>
<evidence type="ECO:0000256" key="1">
    <source>
        <dbReference type="ARBA" id="ARBA00004141"/>
    </source>
</evidence>
<feature type="compositionally biased region" description="Low complexity" evidence="6">
    <location>
        <begin position="666"/>
        <end position="684"/>
    </location>
</feature>
<organism evidence="9 10">
    <name type="scientific">Colletotrichum karsti</name>
    <dbReference type="NCBI Taxonomy" id="1095194"/>
    <lineage>
        <taxon>Eukaryota</taxon>
        <taxon>Fungi</taxon>
        <taxon>Dikarya</taxon>
        <taxon>Ascomycota</taxon>
        <taxon>Pezizomycotina</taxon>
        <taxon>Sordariomycetes</taxon>
        <taxon>Hypocreomycetidae</taxon>
        <taxon>Glomerellales</taxon>
        <taxon>Glomerellaceae</taxon>
        <taxon>Colletotrichum</taxon>
        <taxon>Colletotrichum boninense species complex</taxon>
    </lineage>
</organism>
<accession>A0A9P6IGU9</accession>
<feature type="region of interest" description="Disordered" evidence="6">
    <location>
        <begin position="649"/>
        <end position="708"/>
    </location>
</feature>
<feature type="transmembrane region" description="Helical" evidence="7">
    <location>
        <begin position="588"/>
        <end position="613"/>
    </location>
</feature>
<feature type="transmembrane region" description="Helical" evidence="7">
    <location>
        <begin position="329"/>
        <end position="353"/>
    </location>
</feature>
<feature type="compositionally biased region" description="Acidic residues" evidence="6">
    <location>
        <begin position="653"/>
        <end position="665"/>
    </location>
</feature>
<keyword evidence="10" id="KW-1185">Reference proteome</keyword>
<evidence type="ECO:0000313" key="10">
    <source>
        <dbReference type="Proteomes" id="UP000781932"/>
    </source>
</evidence>
<evidence type="ECO:0000256" key="6">
    <source>
        <dbReference type="SAM" id="MobiDB-lite"/>
    </source>
</evidence>
<gene>
    <name evidence="9" type="ORF">CkaCkLH20_04097</name>
</gene>
<dbReference type="Pfam" id="PF07690">
    <property type="entry name" value="MFS_1"/>
    <property type="match status" value="2"/>
</dbReference>
<comment type="subcellular location">
    <subcellularLocation>
        <location evidence="1">Membrane</location>
        <topology evidence="1">Multi-pass membrane protein</topology>
    </subcellularLocation>
</comment>
<reference evidence="9" key="1">
    <citation type="submission" date="2020-03" db="EMBL/GenBank/DDBJ databases">
        <authorList>
            <person name="He L."/>
        </authorList>
    </citation>
    <scope>NUCLEOTIDE SEQUENCE</scope>
    <source>
        <strain evidence="9">CkLH20</strain>
    </source>
</reference>
<dbReference type="GO" id="GO:0022857">
    <property type="term" value="F:transmembrane transporter activity"/>
    <property type="evidence" value="ECO:0007669"/>
    <property type="project" value="InterPro"/>
</dbReference>
<sequence length="708" mass="76556">MALVAVPSRISRPPVPAPQKSLDRPGQQQQGSHDDGVGRIAIAAANWQQHRAPRKPNQRPLQLNSSSTQNVSGLFISETLDAHGHPIFSYIRNATHGTGPDLPSCLINVNHHVDLVDYIPKPKAVGEDVEIANAPARDITCITKPSFEVSFNLVLGCLANIITAIARFAEPLALTSVFPYLPEMIKSFGIEQNEVAKWAGITSAVFSLAQSVTAVPWGRASDRFGRKPTIITGLVSTMILFVVWGMSTSLPMAITVRAIMGGGNGNVGIIRTMVAEMVTEKELQPRAFSIMPLVWSVGSIFGPAFGGFFAKPADRFPSVFGDSWYFTAYPFALPNLLAAVFFLVSVATATFFLKETLESKRHKPDWGLLMGERLTRPFRRSRSRRHANTRARRASFVDGEATAPLVPTSLKPPAHALEDNKQPLEAPSMKEVFTAQTTINLLCYTFLALHSVAFDQVLPVFLNYPKQEHTSENTHLPFQFSGGFGLGSDRIGTIFTIYGITCGVIQFFVFPPLCNYFGTLRCFRACALTFPVVYLLTPYTVLFESNAGRYAALMVVMFVKAFAVIIGFPCMTILLTNSASSLRILGTLNGFATMFSGFGRAFGPAAAGAAFSWGVGKGYIIAAYWFLALTAVIGAVPIYMLVDNDALTQSPDASDDDDEDEDDSETTTSESSGEASGSGRSGSESETEPLLARNGAAAGYDAVSSSRS</sequence>
<feature type="transmembrane region" description="Helical" evidence="7">
    <location>
        <begin position="287"/>
        <end position="309"/>
    </location>
</feature>
<dbReference type="AlphaFoldDB" id="A0A9P6IGU9"/>
<reference evidence="9" key="2">
    <citation type="submission" date="2020-11" db="EMBL/GenBank/DDBJ databases">
        <title>Whole genome sequencing of Colletotrichum sp.</title>
        <authorList>
            <person name="Li H."/>
        </authorList>
    </citation>
    <scope>NUCLEOTIDE SEQUENCE</scope>
    <source>
        <strain evidence="9">CkLH20</strain>
    </source>
</reference>
<evidence type="ECO:0000256" key="7">
    <source>
        <dbReference type="SAM" id="Phobius"/>
    </source>
</evidence>
<dbReference type="OrthoDB" id="10262656at2759"/>
<dbReference type="InterPro" id="IPR011701">
    <property type="entry name" value="MFS"/>
</dbReference>
<dbReference type="PROSITE" id="PS50850">
    <property type="entry name" value="MFS"/>
    <property type="match status" value="1"/>
</dbReference>
<feature type="transmembrane region" description="Helical" evidence="7">
    <location>
        <begin position="619"/>
        <end position="642"/>
    </location>
</feature>
<keyword evidence="2" id="KW-0813">Transport</keyword>
<keyword evidence="4 7" id="KW-1133">Transmembrane helix</keyword>
<dbReference type="InterPro" id="IPR036259">
    <property type="entry name" value="MFS_trans_sf"/>
</dbReference>
<feature type="transmembrane region" description="Helical" evidence="7">
    <location>
        <begin position="229"/>
        <end position="246"/>
    </location>
</feature>
<feature type="transmembrane region" description="Helical" evidence="7">
    <location>
        <begin position="491"/>
        <end position="510"/>
    </location>
</feature>
<dbReference type="PANTHER" id="PTHR23504">
    <property type="entry name" value="MAJOR FACILITATOR SUPERFAMILY DOMAIN-CONTAINING PROTEIN 10"/>
    <property type="match status" value="1"/>
</dbReference>
<evidence type="ECO:0000256" key="2">
    <source>
        <dbReference type="ARBA" id="ARBA00022448"/>
    </source>
</evidence>
<feature type="region of interest" description="Disordered" evidence="6">
    <location>
        <begin position="1"/>
        <end position="34"/>
    </location>
</feature>
<dbReference type="GO" id="GO:0016020">
    <property type="term" value="C:membrane"/>
    <property type="evidence" value="ECO:0007669"/>
    <property type="project" value="UniProtKB-SubCell"/>
</dbReference>
<evidence type="ECO:0000313" key="9">
    <source>
        <dbReference type="EMBL" id="KAF9878605.1"/>
    </source>
</evidence>
<dbReference type="InterPro" id="IPR001958">
    <property type="entry name" value="Tet-R_TetA/multi-R_MdtG-like"/>
</dbReference>
<feature type="transmembrane region" description="Helical" evidence="7">
    <location>
        <begin position="522"/>
        <end position="541"/>
    </location>
</feature>
<evidence type="ECO:0000259" key="8">
    <source>
        <dbReference type="PROSITE" id="PS50850"/>
    </source>
</evidence>
<comment type="caution">
    <text evidence="9">The sequence shown here is derived from an EMBL/GenBank/DDBJ whole genome shotgun (WGS) entry which is preliminary data.</text>
</comment>
<evidence type="ECO:0000256" key="3">
    <source>
        <dbReference type="ARBA" id="ARBA00022692"/>
    </source>
</evidence>
<evidence type="ECO:0000256" key="5">
    <source>
        <dbReference type="ARBA" id="ARBA00023136"/>
    </source>
</evidence>